<dbReference type="eggNOG" id="ENOG502S9UN">
    <property type="taxonomic scope" value="Eukaryota"/>
</dbReference>
<reference evidence="2" key="1">
    <citation type="journal article" date="2010" name="Genome Biol.">
        <title>Genome sequence of the necrotrophic plant pathogen Pythium ultimum reveals original pathogenicity mechanisms and effector repertoire.</title>
        <authorList>
            <person name="Levesque C.A."/>
            <person name="Brouwer H."/>
            <person name="Cano L."/>
            <person name="Hamilton J.P."/>
            <person name="Holt C."/>
            <person name="Huitema E."/>
            <person name="Raffaele S."/>
            <person name="Robideau G.P."/>
            <person name="Thines M."/>
            <person name="Win J."/>
            <person name="Zerillo M.M."/>
            <person name="Beakes G.W."/>
            <person name="Boore J.L."/>
            <person name="Busam D."/>
            <person name="Dumas B."/>
            <person name="Ferriera S."/>
            <person name="Fuerstenberg S.I."/>
            <person name="Gachon C.M."/>
            <person name="Gaulin E."/>
            <person name="Govers F."/>
            <person name="Grenville-Briggs L."/>
            <person name="Horner N."/>
            <person name="Hostetler J."/>
            <person name="Jiang R.H."/>
            <person name="Johnson J."/>
            <person name="Krajaejun T."/>
            <person name="Lin H."/>
            <person name="Meijer H.J."/>
            <person name="Moore B."/>
            <person name="Morris P."/>
            <person name="Phuntmart V."/>
            <person name="Puiu D."/>
            <person name="Shetty J."/>
            <person name="Stajich J.E."/>
            <person name="Tripathy S."/>
            <person name="Wawra S."/>
            <person name="van West P."/>
            <person name="Whitty B.R."/>
            <person name="Coutinho P.M."/>
            <person name="Henrissat B."/>
            <person name="Martin F."/>
            <person name="Thomas P.D."/>
            <person name="Tyler B.M."/>
            <person name="De Vries R.P."/>
            <person name="Kamoun S."/>
            <person name="Yandell M."/>
            <person name="Tisserat N."/>
            <person name="Buell C.R."/>
        </authorList>
    </citation>
    <scope>NUCLEOTIDE SEQUENCE</scope>
    <source>
        <strain evidence="2">DAOM:BR144</strain>
    </source>
</reference>
<proteinExistence type="predicted"/>
<dbReference type="Proteomes" id="UP000019132">
    <property type="component" value="Unassembled WGS sequence"/>
</dbReference>
<keyword evidence="2" id="KW-1185">Reference proteome</keyword>
<reference evidence="1" key="3">
    <citation type="submission" date="2015-02" db="UniProtKB">
        <authorList>
            <consortium name="EnsemblProtists"/>
        </authorList>
    </citation>
    <scope>IDENTIFICATION</scope>
    <source>
        <strain evidence="1">DAOM BR144</strain>
    </source>
</reference>
<dbReference type="AlphaFoldDB" id="K3X5X4"/>
<dbReference type="OMA" id="KEGYKHH"/>
<name>K3X5X4_GLOUD</name>
<dbReference type="EnsemblProtists" id="PYU1_T012623">
    <property type="protein sequence ID" value="PYU1_T012623"/>
    <property type="gene ID" value="PYU1_G012597"/>
</dbReference>
<dbReference type="VEuPathDB" id="FungiDB:PYU1_G012597"/>
<dbReference type="EMBL" id="GL376612">
    <property type="status" value="NOT_ANNOTATED_CDS"/>
    <property type="molecule type" value="Genomic_DNA"/>
</dbReference>
<evidence type="ECO:0000313" key="2">
    <source>
        <dbReference type="Proteomes" id="UP000019132"/>
    </source>
</evidence>
<sequence>MLALRRAAASAAQKRAVFSVQTASLSADSLKDKERAAETAFFNKEDEKSLRRLLKKLKGQADVNDAPGLKSHVNHDVQGLKEITGLNLSQEQVNALLKWKHEH</sequence>
<evidence type="ECO:0000313" key="1">
    <source>
        <dbReference type="EnsemblProtists" id="PYU1_T012623"/>
    </source>
</evidence>
<accession>K3X5X4</accession>
<dbReference type="HOGENOM" id="CLU_141323_1_0_1"/>
<organism evidence="1 2">
    <name type="scientific">Globisporangium ultimum (strain ATCC 200006 / CBS 805.95 / DAOM BR144)</name>
    <name type="common">Pythium ultimum</name>
    <dbReference type="NCBI Taxonomy" id="431595"/>
    <lineage>
        <taxon>Eukaryota</taxon>
        <taxon>Sar</taxon>
        <taxon>Stramenopiles</taxon>
        <taxon>Oomycota</taxon>
        <taxon>Peronosporomycetes</taxon>
        <taxon>Pythiales</taxon>
        <taxon>Pythiaceae</taxon>
        <taxon>Globisporangium</taxon>
    </lineage>
</organism>
<reference evidence="2" key="2">
    <citation type="submission" date="2010-04" db="EMBL/GenBank/DDBJ databases">
        <authorList>
            <person name="Buell R."/>
            <person name="Hamilton J."/>
            <person name="Hostetler J."/>
        </authorList>
    </citation>
    <scope>NUCLEOTIDE SEQUENCE [LARGE SCALE GENOMIC DNA]</scope>
    <source>
        <strain evidence="2">DAOM:BR144</strain>
    </source>
</reference>
<dbReference type="InParanoid" id="K3X5X4"/>
<protein>
    <submittedName>
        <fullName evidence="1">Uncharacterized protein</fullName>
    </submittedName>
</protein>